<reference evidence="1 2" key="1">
    <citation type="submission" date="2020-04" db="EMBL/GenBank/DDBJ databases">
        <authorList>
            <consortium name="Genoscope - CEA"/>
            <person name="William W."/>
        </authorList>
    </citation>
    <scope>NUCLEOTIDE SEQUENCE [LARGE SCALE GENOMIC DNA]</scope>
    <source>
        <strain evidence="1 2">SG7</strain>
    </source>
</reference>
<proteinExistence type="predicted"/>
<accession>A0A8D6T0A6</accession>
<dbReference type="AlphaFoldDB" id="A0A8D6T0A6"/>
<organism evidence="1 2">
    <name type="scientific">Methanocaldococcus lauensis</name>
    <dbReference type="NCBI Taxonomy" id="2546128"/>
    <lineage>
        <taxon>Archaea</taxon>
        <taxon>Methanobacteriati</taxon>
        <taxon>Methanobacteriota</taxon>
        <taxon>Methanomada group</taxon>
        <taxon>Methanococci</taxon>
        <taxon>Methanococcales</taxon>
        <taxon>Methanocaldococcaceae</taxon>
        <taxon>Methanocaldococcus</taxon>
    </lineage>
</organism>
<protein>
    <submittedName>
        <fullName evidence="1">Uncharacterized protein</fullName>
    </submittedName>
</protein>
<gene>
    <name evidence="1" type="ORF">MLAUSG7_1006</name>
</gene>
<accession>A0A8D6SUN6</accession>
<keyword evidence="2" id="KW-1185">Reference proteome</keyword>
<dbReference type="KEGG" id="mesg:MLAUSG7_1006"/>
<evidence type="ECO:0000313" key="1">
    <source>
        <dbReference type="EMBL" id="CAB3289002.1"/>
    </source>
</evidence>
<evidence type="ECO:0000313" key="2">
    <source>
        <dbReference type="Proteomes" id="UP000679213"/>
    </source>
</evidence>
<dbReference type="Proteomes" id="UP000679213">
    <property type="component" value="Chromosome I"/>
</dbReference>
<dbReference type="EMBL" id="LR792632">
    <property type="protein sequence ID" value="CAB3289002.1"/>
    <property type="molecule type" value="Genomic_DNA"/>
</dbReference>
<sequence>MSLLSLFKEYIRVLLIIIIYYENIYFNLEWDFHKNRYVNAYIKYINCESPIKIRI</sequence>
<name>A0A8D6T0A6_9EURY</name>